<reference evidence="12 13" key="1">
    <citation type="submission" date="2019-03" db="EMBL/GenBank/DDBJ databases">
        <title>Draft genome sequences of novel Actinobacteria.</title>
        <authorList>
            <person name="Sahin N."/>
            <person name="Ay H."/>
            <person name="Saygin H."/>
        </authorList>
    </citation>
    <scope>NUCLEOTIDE SEQUENCE [LARGE SCALE GENOMIC DNA]</scope>
    <source>
        <strain evidence="12 13">H3C3</strain>
    </source>
</reference>
<evidence type="ECO:0000256" key="3">
    <source>
        <dbReference type="ARBA" id="ARBA00022490"/>
    </source>
</evidence>
<dbReference type="PANTHER" id="PTHR34069">
    <property type="entry name" value="3-OXOACYL-[ACYL-CARRIER-PROTEIN] SYNTHASE 3"/>
    <property type="match status" value="1"/>
</dbReference>
<protein>
    <submittedName>
        <fullName evidence="12">Ketoacyl-ACP synthase III</fullName>
    </submittedName>
</protein>
<evidence type="ECO:0000313" key="13">
    <source>
        <dbReference type="Proteomes" id="UP000294513"/>
    </source>
</evidence>
<dbReference type="Pfam" id="PF08541">
    <property type="entry name" value="ACP_syn_III_C"/>
    <property type="match status" value="1"/>
</dbReference>
<evidence type="ECO:0000256" key="9">
    <source>
        <dbReference type="ARBA" id="ARBA00023315"/>
    </source>
</evidence>
<evidence type="ECO:0000259" key="10">
    <source>
        <dbReference type="Pfam" id="PF08541"/>
    </source>
</evidence>
<evidence type="ECO:0000259" key="11">
    <source>
        <dbReference type="Pfam" id="PF08545"/>
    </source>
</evidence>
<keyword evidence="7" id="KW-0443">Lipid metabolism</keyword>
<evidence type="ECO:0000256" key="5">
    <source>
        <dbReference type="ARBA" id="ARBA00022679"/>
    </source>
</evidence>
<keyword evidence="8" id="KW-0275">Fatty acid biosynthesis</keyword>
<dbReference type="GO" id="GO:0044550">
    <property type="term" value="P:secondary metabolite biosynthetic process"/>
    <property type="evidence" value="ECO:0007669"/>
    <property type="project" value="TreeGrafter"/>
</dbReference>
<evidence type="ECO:0000313" key="12">
    <source>
        <dbReference type="EMBL" id="TDD92492.1"/>
    </source>
</evidence>
<evidence type="ECO:0000256" key="6">
    <source>
        <dbReference type="ARBA" id="ARBA00022832"/>
    </source>
</evidence>
<name>A0A4R5C6G1_9ACTN</name>
<dbReference type="Proteomes" id="UP000294513">
    <property type="component" value="Unassembled WGS sequence"/>
</dbReference>
<comment type="caution">
    <text evidence="12">The sequence shown here is derived from an EMBL/GenBank/DDBJ whole genome shotgun (WGS) entry which is preliminary data.</text>
</comment>
<evidence type="ECO:0000256" key="7">
    <source>
        <dbReference type="ARBA" id="ARBA00023098"/>
    </source>
</evidence>
<dbReference type="NCBIfam" id="TIGR00747">
    <property type="entry name" value="fabH"/>
    <property type="match status" value="1"/>
</dbReference>
<dbReference type="SUPFAM" id="SSF53901">
    <property type="entry name" value="Thiolase-like"/>
    <property type="match status" value="1"/>
</dbReference>
<keyword evidence="9" id="KW-0012">Acyltransferase</keyword>
<dbReference type="EMBL" id="SMKU01000039">
    <property type="protein sequence ID" value="TDD92492.1"/>
    <property type="molecule type" value="Genomic_DNA"/>
</dbReference>
<dbReference type="GO" id="GO:0006633">
    <property type="term" value="P:fatty acid biosynthetic process"/>
    <property type="evidence" value="ECO:0007669"/>
    <property type="project" value="UniProtKB-KW"/>
</dbReference>
<comment type="similarity">
    <text evidence="2">Belongs to the thiolase-like superfamily. FabH family.</text>
</comment>
<keyword evidence="3" id="KW-0963">Cytoplasm</keyword>
<dbReference type="GO" id="GO:0004315">
    <property type="term" value="F:3-oxoacyl-[acyl-carrier-protein] synthase activity"/>
    <property type="evidence" value="ECO:0007669"/>
    <property type="project" value="InterPro"/>
</dbReference>
<evidence type="ECO:0000256" key="1">
    <source>
        <dbReference type="ARBA" id="ARBA00005189"/>
    </source>
</evidence>
<evidence type="ECO:0000256" key="8">
    <source>
        <dbReference type="ARBA" id="ARBA00023160"/>
    </source>
</evidence>
<feature type="domain" description="Beta-ketoacyl-[acyl-carrier-protein] synthase III N-terminal" evidence="11">
    <location>
        <begin position="107"/>
        <end position="185"/>
    </location>
</feature>
<sequence length="346" mass="35753">MVCIGILSTGSYLPARVVGNDEIAGSAGVSAEWIVRKTGIAERRRAATHEASSDLAATAALRALDQAGLSPAQVDYVVVATSTPDHPQPATASIVQHLIGAESAGAFDMNAVCSGFVYALMVTERLLRGDGGGGYGVVVGVDIYSRILDYSDRRTAALFGDGAGAVVLGPVSNGAGLADALLMSRGDLHSLIQVPAGGSRLPASESTLEQGRHFFTMDGRGVRDFVREQLPGAVRELLRRGRVRADEVRHFIPHQANGAMLADLVPTLGLTAAHTHLTVDRYGNTGAASIPITLDAAYRRGSIGPGDLVLLAGFGGGMSVGASLVRWTSARQSPPVPAPAIAQSVA</sequence>
<dbReference type="Gene3D" id="3.40.47.10">
    <property type="match status" value="1"/>
</dbReference>
<evidence type="ECO:0000256" key="2">
    <source>
        <dbReference type="ARBA" id="ARBA00008642"/>
    </source>
</evidence>
<keyword evidence="13" id="KW-1185">Reference proteome</keyword>
<dbReference type="Pfam" id="PF08545">
    <property type="entry name" value="ACP_syn_III"/>
    <property type="match status" value="1"/>
</dbReference>
<accession>A0A4R5C6G1</accession>
<organism evidence="12 13">
    <name type="scientific">Actinomadura rubrisoli</name>
    <dbReference type="NCBI Taxonomy" id="2530368"/>
    <lineage>
        <taxon>Bacteria</taxon>
        <taxon>Bacillati</taxon>
        <taxon>Actinomycetota</taxon>
        <taxon>Actinomycetes</taxon>
        <taxon>Streptosporangiales</taxon>
        <taxon>Thermomonosporaceae</taxon>
        <taxon>Actinomadura</taxon>
    </lineage>
</organism>
<dbReference type="NCBIfam" id="NF006829">
    <property type="entry name" value="PRK09352.1"/>
    <property type="match status" value="1"/>
</dbReference>
<dbReference type="InterPro" id="IPR016039">
    <property type="entry name" value="Thiolase-like"/>
</dbReference>
<dbReference type="OrthoDB" id="9815506at2"/>
<dbReference type="InterPro" id="IPR004655">
    <property type="entry name" value="FabH"/>
</dbReference>
<feature type="domain" description="Beta-ketoacyl-[acyl-carrier-protein] synthase III C-terminal" evidence="10">
    <location>
        <begin position="239"/>
        <end position="327"/>
    </location>
</feature>
<keyword evidence="5" id="KW-0808">Transferase</keyword>
<gene>
    <name evidence="12" type="ORF">E1298_10765</name>
</gene>
<dbReference type="InterPro" id="IPR013747">
    <property type="entry name" value="ACP_syn_III_C"/>
</dbReference>
<dbReference type="CDD" id="cd00830">
    <property type="entry name" value="KAS_III"/>
    <property type="match status" value="1"/>
</dbReference>
<dbReference type="PANTHER" id="PTHR34069:SF2">
    <property type="entry name" value="BETA-KETOACYL-[ACYL-CARRIER-PROTEIN] SYNTHASE III"/>
    <property type="match status" value="1"/>
</dbReference>
<dbReference type="RefSeq" id="WP_131891894.1">
    <property type="nucleotide sequence ID" value="NZ_SMKU01000039.1"/>
</dbReference>
<keyword evidence="6" id="KW-0276">Fatty acid metabolism</keyword>
<comment type="pathway">
    <text evidence="1">Lipid metabolism.</text>
</comment>
<dbReference type="AlphaFoldDB" id="A0A4R5C6G1"/>
<dbReference type="InterPro" id="IPR013751">
    <property type="entry name" value="ACP_syn_III_N"/>
</dbReference>
<keyword evidence="4" id="KW-0444">Lipid biosynthesis</keyword>
<proteinExistence type="inferred from homology"/>
<evidence type="ECO:0000256" key="4">
    <source>
        <dbReference type="ARBA" id="ARBA00022516"/>
    </source>
</evidence>